<evidence type="ECO:0000256" key="1">
    <source>
        <dbReference type="ARBA" id="ARBA00012513"/>
    </source>
</evidence>
<keyword evidence="5" id="KW-0418">Kinase</keyword>
<keyword evidence="3" id="KW-0808">Transferase</keyword>
<comment type="catalytic activity">
    <reaction evidence="8">
        <text>L-seryl-[protein] + ATP = O-phospho-L-seryl-[protein] + ADP + H(+)</text>
        <dbReference type="Rhea" id="RHEA:17989"/>
        <dbReference type="Rhea" id="RHEA-COMP:9863"/>
        <dbReference type="Rhea" id="RHEA-COMP:11604"/>
        <dbReference type="ChEBI" id="CHEBI:15378"/>
        <dbReference type="ChEBI" id="CHEBI:29999"/>
        <dbReference type="ChEBI" id="CHEBI:30616"/>
        <dbReference type="ChEBI" id="CHEBI:83421"/>
        <dbReference type="ChEBI" id="CHEBI:456216"/>
        <dbReference type="EC" id="2.7.11.1"/>
    </reaction>
</comment>
<protein>
    <recommendedName>
        <fullName evidence="1">non-specific serine/threonine protein kinase</fullName>
        <ecNumber evidence="1">2.7.11.1</ecNumber>
    </recommendedName>
</protein>
<keyword evidence="2" id="KW-0723">Serine/threonine-protein kinase</keyword>
<name>E4YT41_OIKDI</name>
<dbReference type="GO" id="GO:0005524">
    <property type="term" value="F:ATP binding"/>
    <property type="evidence" value="ECO:0007669"/>
    <property type="project" value="UniProtKB-KW"/>
</dbReference>
<evidence type="ECO:0000259" key="10">
    <source>
        <dbReference type="PROSITE" id="PS50011"/>
    </source>
</evidence>
<dbReference type="PANTHER" id="PTHR22967">
    <property type="entry name" value="SERINE/THREONINE PROTEIN KINASE"/>
    <property type="match status" value="1"/>
</dbReference>
<comment type="catalytic activity">
    <reaction evidence="7">
        <text>L-threonyl-[protein] + ATP = O-phospho-L-threonyl-[protein] + ADP + H(+)</text>
        <dbReference type="Rhea" id="RHEA:46608"/>
        <dbReference type="Rhea" id="RHEA-COMP:11060"/>
        <dbReference type="Rhea" id="RHEA-COMP:11605"/>
        <dbReference type="ChEBI" id="CHEBI:15378"/>
        <dbReference type="ChEBI" id="CHEBI:30013"/>
        <dbReference type="ChEBI" id="CHEBI:30616"/>
        <dbReference type="ChEBI" id="CHEBI:61977"/>
        <dbReference type="ChEBI" id="CHEBI:456216"/>
        <dbReference type="EC" id="2.7.11.1"/>
    </reaction>
</comment>
<evidence type="ECO:0000256" key="9">
    <source>
        <dbReference type="SAM" id="Coils"/>
    </source>
</evidence>
<gene>
    <name evidence="11" type="ORF">GSOID_T00019138001</name>
</gene>
<accession>E4YT41</accession>
<dbReference type="InterPro" id="IPR011009">
    <property type="entry name" value="Kinase-like_dom_sf"/>
</dbReference>
<evidence type="ECO:0000256" key="7">
    <source>
        <dbReference type="ARBA" id="ARBA00047899"/>
    </source>
</evidence>
<proteinExistence type="predicted"/>
<evidence type="ECO:0000313" key="11">
    <source>
        <dbReference type="EMBL" id="CBY38630.1"/>
    </source>
</evidence>
<feature type="coiled-coil region" evidence="9">
    <location>
        <begin position="117"/>
        <end position="144"/>
    </location>
</feature>
<dbReference type="AlphaFoldDB" id="E4YT41"/>
<evidence type="ECO:0000256" key="4">
    <source>
        <dbReference type="ARBA" id="ARBA00022741"/>
    </source>
</evidence>
<dbReference type="Pfam" id="PF00069">
    <property type="entry name" value="Pkinase"/>
    <property type="match status" value="1"/>
</dbReference>
<evidence type="ECO:0000256" key="8">
    <source>
        <dbReference type="ARBA" id="ARBA00048679"/>
    </source>
</evidence>
<evidence type="ECO:0000256" key="2">
    <source>
        <dbReference type="ARBA" id="ARBA00022527"/>
    </source>
</evidence>
<dbReference type="InterPro" id="IPR000719">
    <property type="entry name" value="Prot_kinase_dom"/>
</dbReference>
<evidence type="ECO:0000256" key="6">
    <source>
        <dbReference type="ARBA" id="ARBA00022840"/>
    </source>
</evidence>
<organism evidence="11">
    <name type="scientific">Oikopleura dioica</name>
    <name type="common">Tunicate</name>
    <dbReference type="NCBI Taxonomy" id="34765"/>
    <lineage>
        <taxon>Eukaryota</taxon>
        <taxon>Metazoa</taxon>
        <taxon>Chordata</taxon>
        <taxon>Tunicata</taxon>
        <taxon>Appendicularia</taxon>
        <taxon>Copelata</taxon>
        <taxon>Oikopleuridae</taxon>
        <taxon>Oikopleura</taxon>
    </lineage>
</organism>
<dbReference type="EC" id="2.7.11.1" evidence="1"/>
<dbReference type="EMBL" id="FN655276">
    <property type="protein sequence ID" value="CBY38630.1"/>
    <property type="molecule type" value="Genomic_DNA"/>
</dbReference>
<dbReference type="GO" id="GO:0004674">
    <property type="term" value="F:protein serine/threonine kinase activity"/>
    <property type="evidence" value="ECO:0007669"/>
    <property type="project" value="UniProtKB-KW"/>
</dbReference>
<keyword evidence="6" id="KW-0067">ATP-binding</keyword>
<keyword evidence="9" id="KW-0175">Coiled coil</keyword>
<dbReference type="GO" id="GO:2000369">
    <property type="term" value="P:regulation of clathrin-dependent endocytosis"/>
    <property type="evidence" value="ECO:0007669"/>
    <property type="project" value="TreeGrafter"/>
</dbReference>
<dbReference type="GO" id="GO:0045747">
    <property type="term" value="P:positive regulation of Notch signaling pathway"/>
    <property type="evidence" value="ECO:0007669"/>
    <property type="project" value="TreeGrafter"/>
</dbReference>
<evidence type="ECO:0000256" key="3">
    <source>
        <dbReference type="ARBA" id="ARBA00022679"/>
    </source>
</evidence>
<dbReference type="GO" id="GO:0005737">
    <property type="term" value="C:cytoplasm"/>
    <property type="evidence" value="ECO:0007669"/>
    <property type="project" value="TreeGrafter"/>
</dbReference>
<dbReference type="SUPFAM" id="SSF56112">
    <property type="entry name" value="Protein kinase-like (PK-like)"/>
    <property type="match status" value="1"/>
</dbReference>
<dbReference type="Proteomes" id="UP000011014">
    <property type="component" value="Unassembled WGS sequence"/>
</dbReference>
<dbReference type="PANTHER" id="PTHR22967:SF57">
    <property type="entry name" value="AUXILIN, ISOFORM A-RELATED"/>
    <property type="match status" value="1"/>
</dbReference>
<feature type="domain" description="Protein kinase" evidence="10">
    <location>
        <begin position="1"/>
        <end position="92"/>
    </location>
</feature>
<keyword evidence="4" id="KW-0547">Nucleotide-binding</keyword>
<dbReference type="GO" id="GO:0035612">
    <property type="term" value="F:AP-2 adaptor complex binding"/>
    <property type="evidence" value="ECO:0007669"/>
    <property type="project" value="TreeGrafter"/>
</dbReference>
<dbReference type="Gene3D" id="1.10.510.10">
    <property type="entry name" value="Transferase(Phosphotransferase) domain 1"/>
    <property type="match status" value="1"/>
</dbReference>
<evidence type="ECO:0000256" key="5">
    <source>
        <dbReference type="ARBA" id="ARBA00022777"/>
    </source>
</evidence>
<sequence length="293" mass="34145">MPPESLDDYKGENLTQSRDVWACGVVMYYVTYMRHPFLENSKMKTNLNIYEVRIHEPTNPFQKTDSLIAACLKKDPNERVQNACLLAEHRNIRDLICQLEPGILPRQLSFDESYESCLKLRTQKMKTEREISAMERKADLELQRIYPGEDKDELKLKGIGFYFGDDAHSSRQHFQNQSDLTKIASAIENGMKHFNLKFYFQDDINFECGNWTFKSPGSQLDDDEYTSWKLSIKNTDRRLRYIAIGENIDPTTGEVIARSGIIKSRTVNEEEYVETTFIGPTGYIRWNVFLTFL</sequence>
<reference evidence="11" key="1">
    <citation type="journal article" date="2010" name="Science">
        <title>Plasticity of animal genome architecture unmasked by rapid evolution of a pelagic tunicate.</title>
        <authorList>
            <person name="Denoeud F."/>
            <person name="Henriet S."/>
            <person name="Mungpakdee S."/>
            <person name="Aury J.M."/>
            <person name="Da Silva C."/>
            <person name="Brinkmann H."/>
            <person name="Mikhaleva J."/>
            <person name="Olsen L.C."/>
            <person name="Jubin C."/>
            <person name="Canestro C."/>
            <person name="Bouquet J.M."/>
            <person name="Danks G."/>
            <person name="Poulain J."/>
            <person name="Campsteijn C."/>
            <person name="Adamski M."/>
            <person name="Cross I."/>
            <person name="Yadetie F."/>
            <person name="Muffato M."/>
            <person name="Louis A."/>
            <person name="Butcher S."/>
            <person name="Tsagkogeorga G."/>
            <person name="Konrad A."/>
            <person name="Singh S."/>
            <person name="Jensen M.F."/>
            <person name="Cong E.H."/>
            <person name="Eikeseth-Otteraa H."/>
            <person name="Noel B."/>
            <person name="Anthouard V."/>
            <person name="Porcel B.M."/>
            <person name="Kachouri-Lafond R."/>
            <person name="Nishino A."/>
            <person name="Ugolini M."/>
            <person name="Chourrout P."/>
            <person name="Nishida H."/>
            <person name="Aasland R."/>
            <person name="Huzurbazar S."/>
            <person name="Westhof E."/>
            <person name="Delsuc F."/>
            <person name="Lehrach H."/>
            <person name="Reinhardt R."/>
            <person name="Weissenbach J."/>
            <person name="Roy S.W."/>
            <person name="Artiguenave F."/>
            <person name="Postlethwait J.H."/>
            <person name="Manak J.R."/>
            <person name="Thompson E.M."/>
            <person name="Jaillon O."/>
            <person name="Du Pasquier L."/>
            <person name="Boudinot P."/>
            <person name="Liberles D.A."/>
            <person name="Volff J.N."/>
            <person name="Philippe H."/>
            <person name="Lenhard B."/>
            <person name="Roest Crollius H."/>
            <person name="Wincker P."/>
            <person name="Chourrout D."/>
        </authorList>
    </citation>
    <scope>NUCLEOTIDE SEQUENCE [LARGE SCALE GENOMIC DNA]</scope>
</reference>
<dbReference type="PROSITE" id="PS50011">
    <property type="entry name" value="PROTEIN_KINASE_DOM"/>
    <property type="match status" value="1"/>
</dbReference>